<proteinExistence type="predicted"/>
<gene>
    <name evidence="2" type="ORF">CUNI_LOCUS16218</name>
</gene>
<dbReference type="OrthoDB" id="6145767at2759"/>
<feature type="non-terminal residue" evidence="2">
    <location>
        <position position="1"/>
    </location>
</feature>
<feature type="region of interest" description="Disordered" evidence="1">
    <location>
        <begin position="265"/>
        <end position="298"/>
    </location>
</feature>
<keyword evidence="3" id="KW-1185">Reference proteome</keyword>
<evidence type="ECO:0000313" key="3">
    <source>
        <dbReference type="Proteomes" id="UP000678393"/>
    </source>
</evidence>
<dbReference type="EMBL" id="CAJHNH020004179">
    <property type="protein sequence ID" value="CAG5130660.1"/>
    <property type="molecule type" value="Genomic_DNA"/>
</dbReference>
<accession>A0A8S3ZS58</accession>
<name>A0A8S3ZS58_9EUPU</name>
<organism evidence="2 3">
    <name type="scientific">Candidula unifasciata</name>
    <dbReference type="NCBI Taxonomy" id="100452"/>
    <lineage>
        <taxon>Eukaryota</taxon>
        <taxon>Metazoa</taxon>
        <taxon>Spiralia</taxon>
        <taxon>Lophotrochozoa</taxon>
        <taxon>Mollusca</taxon>
        <taxon>Gastropoda</taxon>
        <taxon>Heterobranchia</taxon>
        <taxon>Euthyneura</taxon>
        <taxon>Panpulmonata</taxon>
        <taxon>Eupulmonata</taxon>
        <taxon>Stylommatophora</taxon>
        <taxon>Helicina</taxon>
        <taxon>Helicoidea</taxon>
        <taxon>Geomitridae</taxon>
        <taxon>Candidula</taxon>
    </lineage>
</organism>
<dbReference type="Proteomes" id="UP000678393">
    <property type="component" value="Unassembled WGS sequence"/>
</dbReference>
<sequence length="349" mass="38425">DATAGSSPRMPEGVKPLCGYVHPDDVKKWMMYDLMPGSGVNVHQENYNVALSKTRQDHSELVGAIIAEPPKPYQRSLDRSIVHAILGFCQHHTHELANDIRRTMQQKIGYAKFYFVKKTLDPDSPKTTPASISVEASPRRMSMEMARRGAIGLPLEFSLKVHTGEFKRRRVSGTFSRGLSERDDVTAHLPPRQMPDLSSSNYSEITNDLPNRLSDEFERQTMSISADILSDRLPADEANRLALSMLAKKISAELGSQISCDFSGQISADSSSRLPDDLSTRSIAGLSDRSTDLSSNRMPAERVVSTTLDILSGRTPETSLSELANRIGSVPGGVSSGFLDMLNNIYPSR</sequence>
<evidence type="ECO:0000256" key="1">
    <source>
        <dbReference type="SAM" id="MobiDB-lite"/>
    </source>
</evidence>
<protein>
    <submittedName>
        <fullName evidence="2">Uncharacterized protein</fullName>
    </submittedName>
</protein>
<evidence type="ECO:0000313" key="2">
    <source>
        <dbReference type="EMBL" id="CAG5130660.1"/>
    </source>
</evidence>
<dbReference type="AlphaFoldDB" id="A0A8S3ZS58"/>
<comment type="caution">
    <text evidence="2">The sequence shown here is derived from an EMBL/GenBank/DDBJ whole genome shotgun (WGS) entry which is preliminary data.</text>
</comment>
<reference evidence="2" key="1">
    <citation type="submission" date="2021-04" db="EMBL/GenBank/DDBJ databases">
        <authorList>
            <consortium name="Molecular Ecology Group"/>
        </authorList>
    </citation>
    <scope>NUCLEOTIDE SEQUENCE</scope>
</reference>